<proteinExistence type="predicted"/>
<dbReference type="InterPro" id="IPR051532">
    <property type="entry name" value="Ester_Hydrolysis_Enzymes"/>
</dbReference>
<evidence type="ECO:0000313" key="3">
    <source>
        <dbReference type="Proteomes" id="UP000197528"/>
    </source>
</evidence>
<feature type="domain" description="SGNH hydrolase-type esterase" evidence="1">
    <location>
        <begin position="38"/>
        <end position="199"/>
    </location>
</feature>
<gene>
    <name evidence="2" type="ORF">CBI31_09260</name>
</gene>
<evidence type="ECO:0000313" key="2">
    <source>
        <dbReference type="EMBL" id="OWS68903.1"/>
    </source>
</evidence>
<dbReference type="InterPro" id="IPR036514">
    <property type="entry name" value="SGNH_hydro_sf"/>
</dbReference>
<sequence>MNQNNLLTFVSKKAIAIGLFCLLISFITSASSNSTILVLGDSLSAEYGISRASGWVKLLEGQLQKQGSQWIVFNASISGETSSGGLARISNLLQQKKPGIVMLELGANDALRGLSIDETEKNLSKMIQMSKKSGAKVLLFGMQIPPNYGQDYTKKFKDLYPKLASQEGIELVPFFMAGVVSNADLFQPDNIHPNEKAQAILYKNIWGAMAPYQSLLNSKKTD</sequence>
<dbReference type="Gene3D" id="3.40.50.1110">
    <property type="entry name" value="SGNH hydrolase"/>
    <property type="match status" value="1"/>
</dbReference>
<dbReference type="PANTHER" id="PTHR30383">
    <property type="entry name" value="THIOESTERASE 1/PROTEASE 1/LYSOPHOSPHOLIPASE L1"/>
    <property type="match status" value="1"/>
</dbReference>
<reference evidence="2 3" key="1">
    <citation type="submission" date="2017-05" db="EMBL/GenBank/DDBJ databases">
        <title>Genome of Polynucleobacter sp. MWH-Feld-100.</title>
        <authorList>
            <person name="Hahn M.W."/>
        </authorList>
    </citation>
    <scope>NUCLEOTIDE SEQUENCE [LARGE SCALE GENOMIC DNA]</scope>
    <source>
        <strain evidence="2 3">MWH-Feld-100</strain>
    </source>
</reference>
<dbReference type="GO" id="GO:0004622">
    <property type="term" value="F:phosphatidylcholine lysophospholipase activity"/>
    <property type="evidence" value="ECO:0007669"/>
    <property type="project" value="TreeGrafter"/>
</dbReference>
<dbReference type="AlphaFoldDB" id="A0A254PQS9"/>
<dbReference type="OrthoDB" id="9786188at2"/>
<keyword evidence="3" id="KW-1185">Reference proteome</keyword>
<dbReference type="InterPro" id="IPR013830">
    <property type="entry name" value="SGNH_hydro"/>
</dbReference>
<organism evidence="2 3">
    <name type="scientific">Polynucleobacter campilacus</name>
    <dbReference type="NCBI Taxonomy" id="1743163"/>
    <lineage>
        <taxon>Bacteria</taxon>
        <taxon>Pseudomonadati</taxon>
        <taxon>Pseudomonadota</taxon>
        <taxon>Betaproteobacteria</taxon>
        <taxon>Burkholderiales</taxon>
        <taxon>Burkholderiaceae</taxon>
        <taxon>Polynucleobacter</taxon>
    </lineage>
</organism>
<dbReference type="PANTHER" id="PTHR30383:SF24">
    <property type="entry name" value="THIOESTERASE 1_PROTEASE 1_LYSOPHOSPHOLIPASE L1"/>
    <property type="match status" value="1"/>
</dbReference>
<dbReference type="CDD" id="cd01822">
    <property type="entry name" value="Lysophospholipase_L1_like"/>
    <property type="match status" value="1"/>
</dbReference>
<name>A0A254PQS9_9BURK</name>
<dbReference type="Proteomes" id="UP000197528">
    <property type="component" value="Unassembled WGS sequence"/>
</dbReference>
<accession>A0A254PQS9</accession>
<dbReference type="Pfam" id="PF13472">
    <property type="entry name" value="Lipase_GDSL_2"/>
    <property type="match status" value="1"/>
</dbReference>
<protein>
    <submittedName>
        <fullName evidence="2">Arylesterase</fullName>
    </submittedName>
</protein>
<evidence type="ECO:0000259" key="1">
    <source>
        <dbReference type="Pfam" id="PF13472"/>
    </source>
</evidence>
<comment type="caution">
    <text evidence="2">The sequence shown here is derived from an EMBL/GenBank/DDBJ whole genome shotgun (WGS) entry which is preliminary data.</text>
</comment>
<dbReference type="SUPFAM" id="SSF52266">
    <property type="entry name" value="SGNH hydrolase"/>
    <property type="match status" value="1"/>
</dbReference>
<dbReference type="RefSeq" id="WP_088526126.1">
    <property type="nucleotide sequence ID" value="NZ_NGUP01000005.1"/>
</dbReference>
<dbReference type="EMBL" id="NGUP01000005">
    <property type="protein sequence ID" value="OWS68903.1"/>
    <property type="molecule type" value="Genomic_DNA"/>
</dbReference>